<protein>
    <recommendedName>
        <fullName evidence="11">MI domain-containing protein</fullName>
    </recommendedName>
</protein>
<dbReference type="Gene3D" id="1.25.40.180">
    <property type="match status" value="2"/>
</dbReference>
<feature type="region of interest" description="Disordered" evidence="10">
    <location>
        <begin position="728"/>
        <end position="772"/>
    </location>
</feature>
<dbReference type="InterPro" id="IPR003891">
    <property type="entry name" value="Initiation_fac_eIF4g_MI"/>
</dbReference>
<evidence type="ECO:0000256" key="9">
    <source>
        <dbReference type="ARBA" id="ARBA00057610"/>
    </source>
</evidence>
<dbReference type="GO" id="GO:0016887">
    <property type="term" value="F:ATP hydrolysis activity"/>
    <property type="evidence" value="ECO:0000318"/>
    <property type="project" value="GO_Central"/>
</dbReference>
<dbReference type="CDD" id="cd10233">
    <property type="entry name" value="ASKHA_NBD_HSP70_HSPA1"/>
    <property type="match status" value="1"/>
</dbReference>
<dbReference type="InterPro" id="IPR016024">
    <property type="entry name" value="ARM-type_fold"/>
</dbReference>
<dbReference type="Gene3D" id="1.20.1270.10">
    <property type="match status" value="1"/>
</dbReference>
<dbReference type="FunCoup" id="A0A3Q7H3K1">
    <property type="interactions" value="2976"/>
</dbReference>
<keyword evidence="8" id="KW-0346">Stress response</keyword>
<dbReference type="EnsemblPlants" id="Solyc07g005810.3.1">
    <property type="protein sequence ID" value="Solyc07g005810.3.1"/>
    <property type="gene ID" value="Solyc07g005810.3"/>
</dbReference>
<dbReference type="Pfam" id="PF02847">
    <property type="entry name" value="MA3"/>
    <property type="match status" value="1"/>
</dbReference>
<dbReference type="Gramene" id="Solyc07g005810.3.1">
    <property type="protein sequence ID" value="Solyc07g005810.3.1"/>
    <property type="gene ID" value="Solyc07g005810.3"/>
</dbReference>
<sequence length="1407" mass="154723">MSTTSSDKEGKGIGIDLGTTYSCVGVWLNDRVEIIPNDQGNRTTPSYVAFTDTERLIGDAAKNQVAMNPHNTVFDAKRLIGRRYTDPSVQSDIKLWPFKVYSGPGDKPMIEVTYKGEKKQFSAEEISSMVLVKMRETAESFLGFKVKNAVVTVPAYFNDSQRQATKDAGAISGMNVLRIINEPTAAAIAYGLDKKASRKGEQNVLVFDLGGGTFDVSILTIEEGIFEVKATAGDTHLGGEDFDNRLVNHFVTEFRRKHKKDLSGNARALRRLRTACERAKRALSSTTQTTIEVDSLFEGIDFYATITRARFEELCMDMFMKCMDPVEKCLRDAKVDKSQIHEVVLVGGSTRIPKVQQLLQDFFNGKELCKSINPDEAVAYGAAVQAAILTGEGDEKVQDLLLLDVTPLSLGLETAGGVMTTLIPRNTTIPTKKEQIFSTYSDSQPGVLIQVYEGERARTRDNNLLGKFELSGIPPAPRGVPQINVTFDIDANGILNVTAEDKTAGVKNKITITNDKGRLSKDEIDRMVRDAERYKSEDEEVKKKVEAKNGLENYAYNMRNTIKDEKIASKLSVEDKEKIETSVQEAIEWLDKNQLAEVDELEDKLKELEGICSPIIAKMYQGGGDGGGPMEDDQMSGGGTTTGAGGGNRGGGSRVLGPRFEPSSTNSDLPLLRPHGGSSSISSFKTGDSRFEGRERVRYTRDQLLQLREVVAISDDILLIKQEVESELFGEDGSRSRADTNVQVQSQTRYSEPDSRDWRSKSSQFSAPTEDRSWDALRENREFGGRQEQLNSQFARTQISPNLGGGPAPTLVKAELPWSVRRGNLSDVDRVLKTVKGILNKLTPEKFDLLKGQLIDSGITSADILKGVISLIFDKAVLEPTFCPMYAQLCSDLNEKLPPFPSDEPGGKEITFKRILLNNCQEAFEGAHKLREEARQMTAPDQESERKDKERLIKLRTLGNIKLIGELLKQKMVPEKIVHHIVQELLGQDPKICPEEENVEAICQFFNTIGKQLDENQKSRRINDMYFNRLKELSTNPQLAPRLRFMVRNVLDLRSNSWVPRREEVKAKTITEIHSEAEKTLGLRPGATASMRNSRGPPAQGSLSPGGFPINRPGTGGMMPGMPGTRKMPGTPGMDNDNWEVPRSRSMPRGNGPLVQAGGRSQPPLVGKSPALNPRLLPQGSGGYVSGRPSALLQGSGAPPARPTGYGFGMDPAAQVRPPTTVVSPVVAKPQAPAASLTPDVLKRKTASLLEEYFSVRLLEEALQCVEELKSPAYHPEVVKEAISIGLDKSPPRVEPVAQLLEHLFVKKVFTARDLVTGFLNFSSLLDDLAMDLPKAPVNFGDIIARLVLAGAFDFKVVNEILKKVTDDLYQKDVFTATMGSISSSPTGQAVLDSQSSDVEACKALFQ</sequence>
<keyword evidence="7" id="KW-0648">Protein biosynthesis</keyword>
<dbReference type="SUPFAM" id="SSF48371">
    <property type="entry name" value="ARM repeat"/>
    <property type="match status" value="2"/>
</dbReference>
<dbReference type="SUPFAM" id="SSF100934">
    <property type="entry name" value="Heat shock protein 70kD (HSP70), C-terminal subdomain"/>
    <property type="match status" value="1"/>
</dbReference>
<evidence type="ECO:0000256" key="1">
    <source>
        <dbReference type="ARBA" id="ARBA00005775"/>
    </source>
</evidence>
<evidence type="ECO:0000256" key="8">
    <source>
        <dbReference type="ARBA" id="ARBA00023016"/>
    </source>
</evidence>
<dbReference type="InterPro" id="IPR018181">
    <property type="entry name" value="Heat_shock_70_CS"/>
</dbReference>
<dbReference type="PROSITE" id="PS00329">
    <property type="entry name" value="HSP70_2"/>
    <property type="match status" value="1"/>
</dbReference>
<dbReference type="FunFam" id="3.30.420.40:FF:000465">
    <property type="entry name" value="Heat shock cognate 70 kDa protein 2"/>
    <property type="match status" value="1"/>
</dbReference>
<dbReference type="FunFam" id="1.20.1270.10:FF:000016">
    <property type="entry name" value="Heat shock protein 70"/>
    <property type="match status" value="1"/>
</dbReference>
<dbReference type="NCBIfam" id="NF001413">
    <property type="entry name" value="PRK00290.1"/>
    <property type="match status" value="1"/>
</dbReference>
<dbReference type="InterPro" id="IPR029048">
    <property type="entry name" value="HSP70_C_sf"/>
</dbReference>
<name>A0A3Q7H3K1_SOLLC</name>
<dbReference type="FunFam" id="3.30.420.40:FF:000172">
    <property type="entry name" value="Heat shock 70 kDa protein"/>
    <property type="match status" value="1"/>
</dbReference>
<keyword evidence="4" id="KW-0547">Nucleotide-binding</keyword>
<feature type="compositionally biased region" description="Gly residues" evidence="10">
    <location>
        <begin position="636"/>
        <end position="654"/>
    </location>
</feature>
<dbReference type="PANTHER" id="PTHR19375">
    <property type="entry name" value="HEAT SHOCK PROTEIN 70KDA"/>
    <property type="match status" value="1"/>
</dbReference>
<evidence type="ECO:0000256" key="4">
    <source>
        <dbReference type="ARBA" id="ARBA00022741"/>
    </source>
</evidence>
<dbReference type="InParanoid" id="A0A3Q7H3K1"/>
<dbReference type="InterPro" id="IPR029047">
    <property type="entry name" value="HSP70_peptide-bd_sf"/>
</dbReference>
<organism evidence="12">
    <name type="scientific">Solanum lycopersicum</name>
    <name type="common">Tomato</name>
    <name type="synonym">Lycopersicon esculentum</name>
    <dbReference type="NCBI Taxonomy" id="4081"/>
    <lineage>
        <taxon>Eukaryota</taxon>
        <taxon>Viridiplantae</taxon>
        <taxon>Streptophyta</taxon>
        <taxon>Embryophyta</taxon>
        <taxon>Tracheophyta</taxon>
        <taxon>Spermatophyta</taxon>
        <taxon>Magnoliopsida</taxon>
        <taxon>eudicotyledons</taxon>
        <taxon>Gunneridae</taxon>
        <taxon>Pentapetalae</taxon>
        <taxon>asterids</taxon>
        <taxon>lamiids</taxon>
        <taxon>Solanales</taxon>
        <taxon>Solanaceae</taxon>
        <taxon>Solanoideae</taxon>
        <taxon>Solaneae</taxon>
        <taxon>Solanum</taxon>
        <taxon>Solanum subgen. Lycopersicon</taxon>
    </lineage>
</organism>
<comment type="function">
    <text evidence="9">Plays a role in the accumulation of some potyvirus during viral infection.</text>
</comment>
<dbReference type="Pfam" id="PF02854">
    <property type="entry name" value="MIF4G"/>
    <property type="match status" value="1"/>
</dbReference>
<evidence type="ECO:0000313" key="12">
    <source>
        <dbReference type="EnsemblPlants" id="Solyc07g005810.3.1"/>
    </source>
</evidence>
<comment type="similarity">
    <text evidence="2">Belongs to the heat shock protein 70 family.</text>
</comment>
<dbReference type="FunFam" id="3.30.30.30:FF:000001">
    <property type="entry name" value="heat shock 70 kDa protein-like"/>
    <property type="match status" value="1"/>
</dbReference>
<dbReference type="PRINTS" id="PR00301">
    <property type="entry name" value="HEATSHOCK70"/>
</dbReference>
<keyword evidence="3" id="KW-0396">Initiation factor</keyword>
<dbReference type="FunFam" id="3.90.640.10:FF:000002">
    <property type="entry name" value="Heat shock 70 kDa"/>
    <property type="match status" value="1"/>
</dbReference>
<dbReference type="STRING" id="4081.A0A3Q7H3K1"/>
<dbReference type="GO" id="GO:0044183">
    <property type="term" value="F:protein folding chaperone"/>
    <property type="evidence" value="ECO:0000318"/>
    <property type="project" value="GO_Central"/>
</dbReference>
<feature type="compositionally biased region" description="Low complexity" evidence="10">
    <location>
        <begin position="1120"/>
        <end position="1134"/>
    </location>
</feature>
<dbReference type="GO" id="GO:0031072">
    <property type="term" value="F:heat shock protein binding"/>
    <property type="evidence" value="ECO:0000318"/>
    <property type="project" value="GO_Central"/>
</dbReference>
<evidence type="ECO:0000256" key="10">
    <source>
        <dbReference type="SAM" id="MobiDB-lite"/>
    </source>
</evidence>
<dbReference type="GO" id="GO:0003743">
    <property type="term" value="F:translation initiation factor activity"/>
    <property type="evidence" value="ECO:0007669"/>
    <property type="project" value="UniProtKB-KW"/>
</dbReference>
<evidence type="ECO:0000256" key="3">
    <source>
        <dbReference type="ARBA" id="ARBA00022540"/>
    </source>
</evidence>
<dbReference type="Gene3D" id="3.90.640.10">
    <property type="entry name" value="Actin, Chain A, domain 4"/>
    <property type="match status" value="1"/>
</dbReference>
<dbReference type="GO" id="GO:0006417">
    <property type="term" value="P:regulation of translation"/>
    <property type="evidence" value="ECO:0007669"/>
    <property type="project" value="UniProtKB-KW"/>
</dbReference>
<dbReference type="PROSITE" id="PS00297">
    <property type="entry name" value="HSP70_1"/>
    <property type="match status" value="1"/>
</dbReference>
<evidence type="ECO:0000256" key="6">
    <source>
        <dbReference type="ARBA" id="ARBA00022845"/>
    </source>
</evidence>
<feature type="region of interest" description="Disordered" evidence="10">
    <location>
        <begin position="1083"/>
        <end position="1206"/>
    </location>
</feature>
<evidence type="ECO:0000256" key="7">
    <source>
        <dbReference type="ARBA" id="ARBA00022917"/>
    </source>
</evidence>
<dbReference type="Proteomes" id="UP000004994">
    <property type="component" value="Chromosome 7"/>
</dbReference>
<dbReference type="PaxDb" id="4081-Solyc07g005810.2.1"/>
<dbReference type="InterPro" id="IPR013126">
    <property type="entry name" value="Hsp_70_fam"/>
</dbReference>
<evidence type="ECO:0000256" key="2">
    <source>
        <dbReference type="ARBA" id="ARBA00007381"/>
    </source>
</evidence>
<dbReference type="FunFam" id="2.60.34.10:FF:000002">
    <property type="entry name" value="Heat shock 70 kDa"/>
    <property type="match status" value="1"/>
</dbReference>
<feature type="compositionally biased region" description="Polar residues" evidence="10">
    <location>
        <begin position="677"/>
        <end position="686"/>
    </location>
</feature>
<dbReference type="Gene3D" id="3.30.30.30">
    <property type="match status" value="1"/>
</dbReference>
<evidence type="ECO:0000259" key="11">
    <source>
        <dbReference type="PROSITE" id="PS51366"/>
    </source>
</evidence>
<dbReference type="GO" id="GO:0140662">
    <property type="term" value="F:ATP-dependent protein folding chaperone"/>
    <property type="evidence" value="ECO:0007669"/>
    <property type="project" value="InterPro"/>
</dbReference>
<accession>A0A3Q7H3K1</accession>
<dbReference type="GO" id="GO:0009408">
    <property type="term" value="P:response to heat"/>
    <property type="evidence" value="ECO:0007669"/>
    <property type="project" value="UniProtKB-ARBA"/>
</dbReference>
<dbReference type="InterPro" id="IPR003890">
    <property type="entry name" value="MIF4G-like_typ-3"/>
</dbReference>
<feature type="compositionally biased region" description="Basic and acidic residues" evidence="10">
    <location>
        <begin position="751"/>
        <end position="760"/>
    </location>
</feature>
<keyword evidence="6" id="KW-0810">Translation regulation</keyword>
<dbReference type="GO" id="GO:0003723">
    <property type="term" value="F:RNA binding"/>
    <property type="evidence" value="ECO:0007669"/>
    <property type="project" value="InterPro"/>
</dbReference>
<feature type="compositionally biased region" description="Polar residues" evidence="10">
    <location>
        <begin position="739"/>
        <end position="750"/>
    </location>
</feature>
<proteinExistence type="inferred from homology"/>
<dbReference type="Gene3D" id="3.30.420.40">
    <property type="match status" value="2"/>
</dbReference>
<reference evidence="12" key="1">
    <citation type="journal article" date="2012" name="Nature">
        <title>The tomato genome sequence provides insights into fleshy fruit evolution.</title>
        <authorList>
            <consortium name="Tomato Genome Consortium"/>
        </authorList>
    </citation>
    <scope>NUCLEOTIDE SEQUENCE [LARGE SCALE GENOMIC DNA]</scope>
    <source>
        <strain evidence="12">cv. Heinz 1706</strain>
    </source>
</reference>
<dbReference type="GO" id="GO:0005737">
    <property type="term" value="C:cytoplasm"/>
    <property type="evidence" value="ECO:0000318"/>
    <property type="project" value="GO_Central"/>
</dbReference>
<feature type="region of interest" description="Disordered" evidence="10">
    <location>
        <begin position="622"/>
        <end position="689"/>
    </location>
</feature>
<comment type="similarity">
    <text evidence="1">Belongs to the eukaryotic initiation factor 4G family.</text>
</comment>
<reference evidence="12" key="2">
    <citation type="submission" date="2019-01" db="UniProtKB">
        <authorList>
            <consortium name="EnsemblPlants"/>
        </authorList>
    </citation>
    <scope>IDENTIFICATION</scope>
    <source>
        <strain evidence="12">cv. Heinz 1706</strain>
    </source>
</reference>
<dbReference type="SUPFAM" id="SSF100920">
    <property type="entry name" value="Heat shock protein 70kD (HSP70), peptide-binding domain"/>
    <property type="match status" value="1"/>
</dbReference>
<dbReference type="Gene3D" id="2.60.34.10">
    <property type="entry name" value="Substrate Binding Domain Of DNAk, Chain A, domain 1"/>
    <property type="match status" value="1"/>
</dbReference>
<dbReference type="GO" id="GO:0005524">
    <property type="term" value="F:ATP binding"/>
    <property type="evidence" value="ECO:0007669"/>
    <property type="project" value="UniProtKB-KW"/>
</dbReference>
<dbReference type="InterPro" id="IPR043129">
    <property type="entry name" value="ATPase_NBD"/>
</dbReference>
<keyword evidence="13" id="KW-1185">Reference proteome</keyword>
<dbReference type="PROSITE" id="PS51366">
    <property type="entry name" value="MI"/>
    <property type="match status" value="1"/>
</dbReference>
<dbReference type="Pfam" id="PF00012">
    <property type="entry name" value="HSP70"/>
    <property type="match status" value="1"/>
</dbReference>
<dbReference type="FunFam" id="1.25.40.180:FF:000027">
    <property type="entry name" value="Eukaryotic translation initiation factor isoform 4G-2"/>
    <property type="match status" value="1"/>
</dbReference>
<evidence type="ECO:0000256" key="5">
    <source>
        <dbReference type="ARBA" id="ARBA00022840"/>
    </source>
</evidence>
<dbReference type="SMART" id="SM00544">
    <property type="entry name" value="MA3"/>
    <property type="match status" value="1"/>
</dbReference>
<dbReference type="PROSITE" id="PS01036">
    <property type="entry name" value="HSP70_3"/>
    <property type="match status" value="1"/>
</dbReference>
<evidence type="ECO:0000313" key="13">
    <source>
        <dbReference type="Proteomes" id="UP000004994"/>
    </source>
</evidence>
<dbReference type="SUPFAM" id="SSF53067">
    <property type="entry name" value="Actin-like ATPase domain"/>
    <property type="match status" value="2"/>
</dbReference>
<keyword evidence="5" id="KW-0067">ATP-binding</keyword>
<dbReference type="SMART" id="SM00543">
    <property type="entry name" value="MIF4G"/>
    <property type="match status" value="1"/>
</dbReference>
<dbReference type="FunFam" id="3.30.420.40:FF:000026">
    <property type="entry name" value="Heat shock protein 70"/>
    <property type="match status" value="1"/>
</dbReference>
<dbReference type="GO" id="GO:0042026">
    <property type="term" value="P:protein refolding"/>
    <property type="evidence" value="ECO:0000318"/>
    <property type="project" value="GO_Central"/>
</dbReference>
<feature type="domain" description="MI" evidence="11">
    <location>
        <begin position="1241"/>
        <end position="1363"/>
    </location>
</feature>